<name>A0AAD7DUW2_MYCRO</name>
<protein>
    <submittedName>
        <fullName evidence="2">Uncharacterized protein</fullName>
    </submittedName>
</protein>
<accession>A0AAD7DUW2</accession>
<feature type="signal peptide" evidence="1">
    <location>
        <begin position="1"/>
        <end position="19"/>
    </location>
</feature>
<evidence type="ECO:0000313" key="2">
    <source>
        <dbReference type="EMBL" id="KAJ7700333.1"/>
    </source>
</evidence>
<gene>
    <name evidence="2" type="ORF">B0H17DRAFT_1047001</name>
</gene>
<comment type="caution">
    <text evidence="2">The sequence shown here is derived from an EMBL/GenBank/DDBJ whole genome shotgun (WGS) entry which is preliminary data.</text>
</comment>
<proteinExistence type="predicted"/>
<reference evidence="2" key="1">
    <citation type="submission" date="2023-03" db="EMBL/GenBank/DDBJ databases">
        <title>Massive genome expansion in bonnet fungi (Mycena s.s.) driven by repeated elements and novel gene families across ecological guilds.</title>
        <authorList>
            <consortium name="Lawrence Berkeley National Laboratory"/>
            <person name="Harder C.B."/>
            <person name="Miyauchi S."/>
            <person name="Viragh M."/>
            <person name="Kuo A."/>
            <person name="Thoen E."/>
            <person name="Andreopoulos B."/>
            <person name="Lu D."/>
            <person name="Skrede I."/>
            <person name="Drula E."/>
            <person name="Henrissat B."/>
            <person name="Morin E."/>
            <person name="Kohler A."/>
            <person name="Barry K."/>
            <person name="LaButti K."/>
            <person name="Morin E."/>
            <person name="Salamov A."/>
            <person name="Lipzen A."/>
            <person name="Mereny Z."/>
            <person name="Hegedus B."/>
            <person name="Baldrian P."/>
            <person name="Stursova M."/>
            <person name="Weitz H."/>
            <person name="Taylor A."/>
            <person name="Grigoriev I.V."/>
            <person name="Nagy L.G."/>
            <person name="Martin F."/>
            <person name="Kauserud H."/>
        </authorList>
    </citation>
    <scope>NUCLEOTIDE SEQUENCE</scope>
    <source>
        <strain evidence="2">CBHHK067</strain>
    </source>
</reference>
<keyword evidence="1" id="KW-0732">Signal</keyword>
<evidence type="ECO:0000313" key="3">
    <source>
        <dbReference type="Proteomes" id="UP001221757"/>
    </source>
</evidence>
<keyword evidence="3" id="KW-1185">Reference proteome</keyword>
<feature type="chain" id="PRO_5042090521" evidence="1">
    <location>
        <begin position="20"/>
        <end position="426"/>
    </location>
</feature>
<dbReference type="AlphaFoldDB" id="A0AAD7DUW2"/>
<organism evidence="2 3">
    <name type="scientific">Mycena rosella</name>
    <name type="common">Pink bonnet</name>
    <name type="synonym">Agaricus rosellus</name>
    <dbReference type="NCBI Taxonomy" id="1033263"/>
    <lineage>
        <taxon>Eukaryota</taxon>
        <taxon>Fungi</taxon>
        <taxon>Dikarya</taxon>
        <taxon>Basidiomycota</taxon>
        <taxon>Agaricomycotina</taxon>
        <taxon>Agaricomycetes</taxon>
        <taxon>Agaricomycetidae</taxon>
        <taxon>Agaricales</taxon>
        <taxon>Marasmiineae</taxon>
        <taxon>Mycenaceae</taxon>
        <taxon>Mycena</taxon>
    </lineage>
</organism>
<dbReference type="Proteomes" id="UP001221757">
    <property type="component" value="Unassembled WGS sequence"/>
</dbReference>
<sequence length="426" mass="46670">MSSISNLPVLVLMSTPSLASSADRATERDIDRRALLDISPDREELFMGRKSIDEIRQSLKLRTGPTAGHWLYQTKRRANVNFRDATARTSTLIHRVKKPDENTPSEDVPNNVRRVLSTASLNRAPIPMPMTRIENGTPWSGVTVWGSFVLSTPNKLISPRPLGPTHILVVHTAPLSVSKSGKTVLPRSRGDATAKPSFPNADIPINDLLFLLNVPNLVTADGHCPLPRRLHKELPRALLRVPHLETIHELIVYLHTMNQAELFRKLIPEWMRDLMHPLPVAAPVAVPAQKGTVSIFSPKKQRSAVSLFGMLAPPKLASSASSTYSVDTLASSMSSHSSELAVVPEGTRALDSIARDIVDSLPFFSDEDPKNDELVSTLATLNALKANLECLGYFGKAVWDELEASIAILTRTLVRRAAVTAAEGEN</sequence>
<evidence type="ECO:0000256" key="1">
    <source>
        <dbReference type="SAM" id="SignalP"/>
    </source>
</evidence>
<dbReference type="EMBL" id="JARKIE010000020">
    <property type="protein sequence ID" value="KAJ7700333.1"/>
    <property type="molecule type" value="Genomic_DNA"/>
</dbReference>